<evidence type="ECO:0000256" key="2">
    <source>
        <dbReference type="ARBA" id="ARBA00010050"/>
    </source>
</evidence>
<dbReference type="GO" id="GO:0031201">
    <property type="term" value="C:SNARE complex"/>
    <property type="evidence" value="ECO:0007669"/>
    <property type="project" value="EnsemblFungi"/>
</dbReference>
<dbReference type="EMBL" id="LN736368">
    <property type="protein sequence ID" value="CEP63858.1"/>
    <property type="molecule type" value="Genomic_DNA"/>
</dbReference>
<dbReference type="GeneID" id="34687379"/>
<dbReference type="GO" id="GO:0005483">
    <property type="term" value="F:soluble NSF attachment protein activity"/>
    <property type="evidence" value="ECO:0007669"/>
    <property type="project" value="EnsemblFungi"/>
</dbReference>
<proteinExistence type="inferred from homology"/>
<comment type="subcellular location">
    <subcellularLocation>
        <location evidence="1 7">Membrane</location>
        <topology evidence="1 7">Peripheral membrane protein</topology>
    </subcellularLocation>
</comment>
<dbReference type="GO" id="GO:0005829">
    <property type="term" value="C:cytosol"/>
    <property type="evidence" value="ECO:0007669"/>
    <property type="project" value="EnsemblFungi"/>
</dbReference>
<keyword evidence="3 7" id="KW-0813">Transport</keyword>
<evidence type="ECO:0000256" key="1">
    <source>
        <dbReference type="ARBA" id="ARBA00004170"/>
    </source>
</evidence>
<comment type="similarity">
    <text evidence="2 7">Belongs to the SNAP family.</text>
</comment>
<dbReference type="STRING" id="1245769.A0A0C7N7F5"/>
<dbReference type="CDD" id="cd15832">
    <property type="entry name" value="SNAP"/>
    <property type="match status" value="1"/>
</dbReference>
<keyword evidence="9" id="KW-1185">Reference proteome</keyword>
<name>A0A0C7N7F5_9SACH</name>
<keyword evidence="6 7" id="KW-0472">Membrane</keyword>
<evidence type="ECO:0000256" key="4">
    <source>
        <dbReference type="ARBA" id="ARBA00022892"/>
    </source>
</evidence>
<gene>
    <name evidence="8" type="ORF">LALA0_S09e04082g</name>
</gene>
<protein>
    <submittedName>
        <fullName evidence="8">LALA0S09e04082g1_1</fullName>
    </submittedName>
</protein>
<dbReference type="HOGENOM" id="CLU_046329_0_2_1"/>
<dbReference type="FunFam" id="1.25.40.10:FF:000049">
    <property type="entry name" value="Alpha-soluble NSF attachment protein-like"/>
    <property type="match status" value="1"/>
</dbReference>
<dbReference type="PANTHER" id="PTHR13768:SF8">
    <property type="entry name" value="ALPHA-SOLUBLE NSF ATTACHMENT PROTEIN"/>
    <property type="match status" value="1"/>
</dbReference>
<organism evidence="8 9">
    <name type="scientific">Lachancea lanzarotensis</name>
    <dbReference type="NCBI Taxonomy" id="1245769"/>
    <lineage>
        <taxon>Eukaryota</taxon>
        <taxon>Fungi</taxon>
        <taxon>Dikarya</taxon>
        <taxon>Ascomycota</taxon>
        <taxon>Saccharomycotina</taxon>
        <taxon>Saccharomycetes</taxon>
        <taxon>Saccharomycetales</taxon>
        <taxon>Saccharomycetaceae</taxon>
        <taxon>Lachancea</taxon>
    </lineage>
</organism>
<dbReference type="InterPro" id="IPR000744">
    <property type="entry name" value="NSF_attach"/>
</dbReference>
<evidence type="ECO:0000256" key="5">
    <source>
        <dbReference type="ARBA" id="ARBA00022927"/>
    </source>
</evidence>
<dbReference type="GO" id="GO:0035494">
    <property type="term" value="P:SNARE complex disassembly"/>
    <property type="evidence" value="ECO:0007669"/>
    <property type="project" value="EnsemblFungi"/>
</dbReference>
<dbReference type="GO" id="GO:0042144">
    <property type="term" value="P:vacuole fusion, non-autophagic"/>
    <property type="evidence" value="ECO:0007669"/>
    <property type="project" value="EnsemblFungi"/>
</dbReference>
<dbReference type="GO" id="GO:0006914">
    <property type="term" value="P:autophagy"/>
    <property type="evidence" value="ECO:0007669"/>
    <property type="project" value="EnsemblFungi"/>
</dbReference>
<evidence type="ECO:0000313" key="8">
    <source>
        <dbReference type="EMBL" id="CEP63858.1"/>
    </source>
</evidence>
<evidence type="ECO:0000256" key="3">
    <source>
        <dbReference type="ARBA" id="ARBA00022448"/>
    </source>
</evidence>
<dbReference type="GO" id="GO:0001671">
    <property type="term" value="F:ATPase activator activity"/>
    <property type="evidence" value="ECO:0007669"/>
    <property type="project" value="EnsemblFungi"/>
</dbReference>
<dbReference type="Pfam" id="PF14938">
    <property type="entry name" value="SNAP"/>
    <property type="match status" value="1"/>
</dbReference>
<accession>A0A0C7N7F5</accession>
<dbReference type="InterPro" id="IPR011990">
    <property type="entry name" value="TPR-like_helical_dom_sf"/>
</dbReference>
<dbReference type="GO" id="GO:0048280">
    <property type="term" value="P:vesicle fusion with Golgi apparatus"/>
    <property type="evidence" value="ECO:0007669"/>
    <property type="project" value="EnsemblFungi"/>
</dbReference>
<evidence type="ECO:0000313" key="9">
    <source>
        <dbReference type="Proteomes" id="UP000054304"/>
    </source>
</evidence>
<comment type="function">
    <text evidence="7">Required for vesicular transport between the endoplasmic reticulum and the Golgi apparatus.</text>
</comment>
<reference evidence="8 9" key="1">
    <citation type="submission" date="2014-12" db="EMBL/GenBank/DDBJ databases">
        <authorList>
            <person name="Neuveglise Cecile"/>
        </authorList>
    </citation>
    <scope>NUCLEOTIDE SEQUENCE [LARGE SCALE GENOMIC DNA]</scope>
    <source>
        <strain evidence="8 9">CBS 12615</strain>
    </source>
</reference>
<dbReference type="GO" id="GO:0005774">
    <property type="term" value="C:vacuolar membrane"/>
    <property type="evidence" value="ECO:0007669"/>
    <property type="project" value="TreeGrafter"/>
</dbReference>
<dbReference type="Proteomes" id="UP000054304">
    <property type="component" value="Unassembled WGS sequence"/>
</dbReference>
<dbReference type="OrthoDB" id="9984275at2759"/>
<evidence type="ECO:0000256" key="6">
    <source>
        <dbReference type="ARBA" id="ARBA00023136"/>
    </source>
</evidence>
<keyword evidence="4 7" id="KW-0931">ER-Golgi transport</keyword>
<sequence length="292" mass="32560">MSDPEALVQKAQKKAQPSSGFMKIFGASDTYKYEEAADLYVEAANLYRLRKELEKAGDLFLQAAACQIRAQSEDEAGNTFVEAFKAFKAGSLPEKACEALNKAIDIFTRRGQFRRGANFKAELAELLENELHDYAKAVEAYEAAADWYAQDQALALANKAYLKCADLQALDGRYIEACDIYRKVIANSVGNRLSQWSLKDYFLKTALCYLAADDQVAAQRTVTEAQQEDSNFTGSREHELIAALLEACSEGDSEKLSAKVYEFDRFAKLDKWKTTILLKIKDSIASADDDLL</sequence>
<dbReference type="Gene3D" id="1.25.40.10">
    <property type="entry name" value="Tetratricopeptide repeat domain"/>
    <property type="match status" value="1"/>
</dbReference>
<dbReference type="AlphaFoldDB" id="A0A0C7N7F5"/>
<dbReference type="GO" id="GO:0006886">
    <property type="term" value="P:intracellular protein transport"/>
    <property type="evidence" value="ECO:0007669"/>
    <property type="project" value="UniProtKB-UniRule"/>
</dbReference>
<dbReference type="GO" id="GO:0019905">
    <property type="term" value="F:syntaxin binding"/>
    <property type="evidence" value="ECO:0007669"/>
    <property type="project" value="TreeGrafter"/>
</dbReference>
<dbReference type="RefSeq" id="XP_022630070.1">
    <property type="nucleotide sequence ID" value="XM_022770762.1"/>
</dbReference>
<dbReference type="PRINTS" id="PR00448">
    <property type="entry name" value="NSFATTACHMNT"/>
</dbReference>
<dbReference type="SUPFAM" id="SSF48452">
    <property type="entry name" value="TPR-like"/>
    <property type="match status" value="1"/>
</dbReference>
<keyword evidence="5 7" id="KW-0653">Protein transport</keyword>
<dbReference type="PANTHER" id="PTHR13768">
    <property type="entry name" value="SOLUBLE NSF ATTACHMENT PROTEIN SNAP"/>
    <property type="match status" value="1"/>
</dbReference>
<evidence type="ECO:0000256" key="7">
    <source>
        <dbReference type="RuleBase" id="RU367013"/>
    </source>
</evidence>